<comment type="similarity">
    <text evidence="1">Belongs to the thioester dehydratase family. FabZ subfamily.</text>
</comment>
<accession>A0ABW1ET50</accession>
<reference evidence="4" key="1">
    <citation type="journal article" date="2019" name="Int. J. Syst. Evol. Microbiol.">
        <title>The Global Catalogue of Microorganisms (GCM) 10K type strain sequencing project: providing services to taxonomists for standard genome sequencing and annotation.</title>
        <authorList>
            <consortium name="The Broad Institute Genomics Platform"/>
            <consortium name="The Broad Institute Genome Sequencing Center for Infectious Disease"/>
            <person name="Wu L."/>
            <person name="Ma J."/>
        </authorList>
    </citation>
    <scope>NUCLEOTIDE SEQUENCE [LARGE SCALE GENOMIC DNA]</scope>
    <source>
        <strain evidence="4">CGMCC 4.1469</strain>
    </source>
</reference>
<keyword evidence="2 3" id="KW-0456">Lyase</keyword>
<keyword evidence="4" id="KW-1185">Reference proteome</keyword>
<comment type="caution">
    <text evidence="3">The sequence shown here is derived from an EMBL/GenBank/DDBJ whole genome shotgun (WGS) entry which is preliminary data.</text>
</comment>
<dbReference type="InterPro" id="IPR013114">
    <property type="entry name" value="FabA_FabZ"/>
</dbReference>
<dbReference type="Proteomes" id="UP001596067">
    <property type="component" value="Unassembled WGS sequence"/>
</dbReference>
<protein>
    <submittedName>
        <fullName evidence="3">3-hydroxyacyl-ACP dehydratase FabZ family protein</fullName>
        <ecNumber evidence="3">4.2.1.-</ecNumber>
    </submittedName>
</protein>
<dbReference type="PANTHER" id="PTHR30272">
    <property type="entry name" value="3-HYDROXYACYL-[ACYL-CARRIER-PROTEIN] DEHYDRATASE"/>
    <property type="match status" value="1"/>
</dbReference>
<dbReference type="EC" id="4.2.1.-" evidence="3"/>
<dbReference type="GO" id="GO:0016829">
    <property type="term" value="F:lyase activity"/>
    <property type="evidence" value="ECO:0007669"/>
    <property type="project" value="UniProtKB-KW"/>
</dbReference>
<organism evidence="3 4">
    <name type="scientific">Kitasatospora aburaviensis</name>
    <dbReference type="NCBI Taxonomy" id="67265"/>
    <lineage>
        <taxon>Bacteria</taxon>
        <taxon>Bacillati</taxon>
        <taxon>Actinomycetota</taxon>
        <taxon>Actinomycetes</taxon>
        <taxon>Kitasatosporales</taxon>
        <taxon>Streptomycetaceae</taxon>
        <taxon>Kitasatospora</taxon>
    </lineage>
</organism>
<dbReference type="Pfam" id="PF07977">
    <property type="entry name" value="FabA"/>
    <property type="match status" value="1"/>
</dbReference>
<evidence type="ECO:0000313" key="4">
    <source>
        <dbReference type="Proteomes" id="UP001596067"/>
    </source>
</evidence>
<dbReference type="RefSeq" id="WP_313762820.1">
    <property type="nucleotide sequence ID" value="NZ_BAAAVH010000039.1"/>
</dbReference>
<dbReference type="CDD" id="cd01288">
    <property type="entry name" value="FabZ"/>
    <property type="match status" value="1"/>
</dbReference>
<dbReference type="InterPro" id="IPR029069">
    <property type="entry name" value="HotDog_dom_sf"/>
</dbReference>
<evidence type="ECO:0000256" key="1">
    <source>
        <dbReference type="ARBA" id="ARBA00009174"/>
    </source>
</evidence>
<name>A0ABW1ET50_9ACTN</name>
<sequence length="168" mass="18131">MTAEWRTTAGQAAIRRALPHRFPMLLVDRVLDVVPGERITAVKAVSCNEPWYRDVPEGAEDFAYPQVLLMESWCQAAGLLATWEDPNPDVLTGRVMLFGAVTGLAYHGPVLPGDVLEHRATITRTLGDTLIIAGESLVDGEPVLTVESAVLAFRPAEELRPAAATATA</sequence>
<dbReference type="EMBL" id="JBHSOD010000007">
    <property type="protein sequence ID" value="MFC5884954.1"/>
    <property type="molecule type" value="Genomic_DNA"/>
</dbReference>
<evidence type="ECO:0000256" key="2">
    <source>
        <dbReference type="ARBA" id="ARBA00023239"/>
    </source>
</evidence>
<gene>
    <name evidence="3" type="ORF">ACFP0N_08200</name>
</gene>
<dbReference type="PANTHER" id="PTHR30272:SF1">
    <property type="entry name" value="3-HYDROXYACYL-[ACYL-CARRIER-PROTEIN] DEHYDRATASE"/>
    <property type="match status" value="1"/>
</dbReference>
<dbReference type="Gene3D" id="3.10.129.10">
    <property type="entry name" value="Hotdog Thioesterase"/>
    <property type="match status" value="1"/>
</dbReference>
<dbReference type="SUPFAM" id="SSF54637">
    <property type="entry name" value="Thioesterase/thiol ester dehydrase-isomerase"/>
    <property type="match status" value="1"/>
</dbReference>
<evidence type="ECO:0000313" key="3">
    <source>
        <dbReference type="EMBL" id="MFC5884954.1"/>
    </source>
</evidence>
<proteinExistence type="inferred from homology"/>